<evidence type="ECO:0000256" key="8">
    <source>
        <dbReference type="RuleBase" id="RU363032"/>
    </source>
</evidence>
<evidence type="ECO:0000256" key="3">
    <source>
        <dbReference type="ARBA" id="ARBA00022475"/>
    </source>
</evidence>
<dbReference type="InterPro" id="IPR035906">
    <property type="entry name" value="MetI-like_sf"/>
</dbReference>
<dbReference type="AlphaFoldDB" id="A0A4Q0PD46"/>
<feature type="transmembrane region" description="Helical" evidence="8">
    <location>
        <begin position="12"/>
        <end position="35"/>
    </location>
</feature>
<feature type="transmembrane region" description="Helical" evidence="8">
    <location>
        <begin position="173"/>
        <end position="194"/>
    </location>
</feature>
<protein>
    <submittedName>
        <fullName evidence="10">Putative spermidine/putrescine transport system permease protein</fullName>
    </submittedName>
</protein>
<dbReference type="PROSITE" id="PS50928">
    <property type="entry name" value="ABC_TM1"/>
    <property type="match status" value="1"/>
</dbReference>
<evidence type="ECO:0000259" key="9">
    <source>
        <dbReference type="PROSITE" id="PS50928"/>
    </source>
</evidence>
<feature type="transmembrane region" description="Helical" evidence="8">
    <location>
        <begin position="95"/>
        <end position="120"/>
    </location>
</feature>
<name>A0A4Q0PD46_9FLAO</name>
<evidence type="ECO:0000256" key="2">
    <source>
        <dbReference type="ARBA" id="ARBA00022448"/>
    </source>
</evidence>
<evidence type="ECO:0000256" key="6">
    <source>
        <dbReference type="ARBA" id="ARBA00022989"/>
    </source>
</evidence>
<keyword evidence="4" id="KW-0997">Cell inner membrane</keyword>
<dbReference type="PANTHER" id="PTHR43357">
    <property type="entry name" value="INNER MEMBRANE ABC TRANSPORTER PERMEASE PROTEIN YDCV"/>
    <property type="match status" value="1"/>
</dbReference>
<dbReference type="OrthoDB" id="1454623at2"/>
<dbReference type="SUPFAM" id="SSF161098">
    <property type="entry name" value="MetI-like"/>
    <property type="match status" value="1"/>
</dbReference>
<dbReference type="GO" id="GO:0055085">
    <property type="term" value="P:transmembrane transport"/>
    <property type="evidence" value="ECO:0007669"/>
    <property type="project" value="InterPro"/>
</dbReference>
<evidence type="ECO:0000313" key="11">
    <source>
        <dbReference type="Proteomes" id="UP000289238"/>
    </source>
</evidence>
<feature type="domain" description="ABC transmembrane type-1" evidence="9">
    <location>
        <begin position="58"/>
        <end position="248"/>
    </location>
</feature>
<evidence type="ECO:0000256" key="1">
    <source>
        <dbReference type="ARBA" id="ARBA00004429"/>
    </source>
</evidence>
<dbReference type="CDD" id="cd06261">
    <property type="entry name" value="TM_PBP2"/>
    <property type="match status" value="1"/>
</dbReference>
<reference evidence="10 11" key="1">
    <citation type="submission" date="2018-07" db="EMBL/GenBank/DDBJ databases">
        <title>Leeuwenhoekiella genomics.</title>
        <authorList>
            <person name="Tahon G."/>
            <person name="Willems A."/>
        </authorList>
    </citation>
    <scope>NUCLEOTIDE SEQUENCE [LARGE SCALE GENOMIC DNA]</scope>
    <source>
        <strain evidence="10 11">LMG 22550</strain>
    </source>
</reference>
<dbReference type="Proteomes" id="UP000289238">
    <property type="component" value="Unassembled WGS sequence"/>
</dbReference>
<comment type="subcellular location">
    <subcellularLocation>
        <location evidence="1">Cell inner membrane</location>
        <topology evidence="1">Multi-pass membrane protein</topology>
    </subcellularLocation>
    <subcellularLocation>
        <location evidence="8">Cell membrane</location>
        <topology evidence="8">Multi-pass membrane protein</topology>
    </subcellularLocation>
</comment>
<feature type="transmembrane region" description="Helical" evidence="8">
    <location>
        <begin position="132"/>
        <end position="152"/>
    </location>
</feature>
<feature type="transmembrane region" description="Helical" evidence="8">
    <location>
        <begin position="62"/>
        <end position="83"/>
    </location>
</feature>
<keyword evidence="5 8" id="KW-0812">Transmembrane</keyword>
<dbReference type="PANTHER" id="PTHR43357:SF4">
    <property type="entry name" value="INNER MEMBRANE ABC TRANSPORTER PERMEASE PROTEIN YDCV"/>
    <property type="match status" value="1"/>
</dbReference>
<dbReference type="RefSeq" id="WP_128756435.1">
    <property type="nucleotide sequence ID" value="NZ_QOVM01000001.1"/>
</dbReference>
<comment type="caution">
    <text evidence="10">The sequence shown here is derived from an EMBL/GenBank/DDBJ whole genome shotgun (WGS) entry which is preliminary data.</text>
</comment>
<evidence type="ECO:0000256" key="5">
    <source>
        <dbReference type="ARBA" id="ARBA00022692"/>
    </source>
</evidence>
<dbReference type="InterPro" id="IPR000515">
    <property type="entry name" value="MetI-like"/>
</dbReference>
<feature type="transmembrane region" description="Helical" evidence="8">
    <location>
        <begin position="227"/>
        <end position="247"/>
    </location>
</feature>
<evidence type="ECO:0000256" key="7">
    <source>
        <dbReference type="ARBA" id="ARBA00023136"/>
    </source>
</evidence>
<evidence type="ECO:0000313" key="10">
    <source>
        <dbReference type="EMBL" id="RXG24715.1"/>
    </source>
</evidence>
<organism evidence="10 11">
    <name type="scientific">Leeuwenhoekiella aequorea</name>
    <dbReference type="NCBI Taxonomy" id="283736"/>
    <lineage>
        <taxon>Bacteria</taxon>
        <taxon>Pseudomonadati</taxon>
        <taxon>Bacteroidota</taxon>
        <taxon>Flavobacteriia</taxon>
        <taxon>Flavobacteriales</taxon>
        <taxon>Flavobacteriaceae</taxon>
        <taxon>Leeuwenhoekiella</taxon>
    </lineage>
</organism>
<keyword evidence="11" id="KW-1185">Reference proteome</keyword>
<sequence length="257" mass="29556">MYKNWRAYVLPFLVLLVLFPFTYLLFLSLSGAWYYPDVLPKYFGLRNWRTILSSETGLLQSFLMSTGISLAVAIVSTLSGFFISKTVYYHPHKRILNLLAYLPYILAPVVFAACLSYFFLKLGLFGNVTGVITAQFLISFPYALIFFSSFWNERIKNYENLVSTLGGNTLDRYFKVLFPLAKGLLLVCFFQTYLISWFEYGLTSIIGVGKVQTITIKVFMFIKEANYFYGALSCCLLIFPPVVLLYINKKYVFKKIA</sequence>
<keyword evidence="2 8" id="KW-0813">Transport</keyword>
<dbReference type="Gene3D" id="1.10.3720.10">
    <property type="entry name" value="MetI-like"/>
    <property type="match status" value="1"/>
</dbReference>
<proteinExistence type="inferred from homology"/>
<accession>A0A4Q0PD46</accession>
<comment type="similarity">
    <text evidence="8">Belongs to the binding-protein-dependent transport system permease family.</text>
</comment>
<keyword evidence="3" id="KW-1003">Cell membrane</keyword>
<keyword evidence="7 8" id="KW-0472">Membrane</keyword>
<gene>
    <name evidence="10" type="ORF">DSM00_507</name>
</gene>
<dbReference type="EMBL" id="QOVM01000001">
    <property type="protein sequence ID" value="RXG24715.1"/>
    <property type="molecule type" value="Genomic_DNA"/>
</dbReference>
<dbReference type="Pfam" id="PF00528">
    <property type="entry name" value="BPD_transp_1"/>
    <property type="match status" value="1"/>
</dbReference>
<keyword evidence="6 8" id="KW-1133">Transmembrane helix</keyword>
<dbReference type="GO" id="GO:0005886">
    <property type="term" value="C:plasma membrane"/>
    <property type="evidence" value="ECO:0007669"/>
    <property type="project" value="UniProtKB-SubCell"/>
</dbReference>
<evidence type="ECO:0000256" key="4">
    <source>
        <dbReference type="ARBA" id="ARBA00022519"/>
    </source>
</evidence>